<feature type="domain" description="AAA+ ATPase" evidence="4">
    <location>
        <begin position="155"/>
        <end position="303"/>
    </location>
</feature>
<dbReference type="PANTHER" id="PTHR23389:SF3">
    <property type="entry name" value="CHROMOSOME TRANSMISSION FIDELITY PROTEIN 18 HOMOLOG"/>
    <property type="match status" value="1"/>
</dbReference>
<dbReference type="HOGENOM" id="CLU_004894_3_1_1"/>
<accession>C5DGJ7</accession>
<dbReference type="CDD" id="cd18140">
    <property type="entry name" value="HLD_clamp_RFC"/>
    <property type="match status" value="1"/>
</dbReference>
<dbReference type="InterPro" id="IPR003593">
    <property type="entry name" value="AAA+_ATPase"/>
</dbReference>
<reference evidence="5 6" key="1">
    <citation type="journal article" date="2009" name="Genome Res.">
        <title>Comparative genomics of protoploid Saccharomycetaceae.</title>
        <authorList>
            <consortium name="The Genolevures Consortium"/>
            <person name="Souciet J.-L."/>
            <person name="Dujon B."/>
            <person name="Gaillardin C."/>
            <person name="Johnston M."/>
            <person name="Baret P.V."/>
            <person name="Cliften P."/>
            <person name="Sherman D.J."/>
            <person name="Weissenbach J."/>
            <person name="Westhof E."/>
            <person name="Wincker P."/>
            <person name="Jubin C."/>
            <person name="Poulain J."/>
            <person name="Barbe V."/>
            <person name="Segurens B."/>
            <person name="Artiguenave F."/>
            <person name="Anthouard V."/>
            <person name="Vacherie B."/>
            <person name="Val M.-E."/>
            <person name="Fulton R.S."/>
            <person name="Minx P."/>
            <person name="Wilson R."/>
            <person name="Durrens P."/>
            <person name="Jean G."/>
            <person name="Marck C."/>
            <person name="Martin T."/>
            <person name="Nikolski M."/>
            <person name="Rolland T."/>
            <person name="Seret M.-L."/>
            <person name="Casaregola S."/>
            <person name="Despons L."/>
            <person name="Fairhead C."/>
            <person name="Fischer G."/>
            <person name="Lafontaine I."/>
            <person name="Leh V."/>
            <person name="Lemaire M."/>
            <person name="de Montigny J."/>
            <person name="Neuveglise C."/>
            <person name="Thierry A."/>
            <person name="Blanc-Lenfle I."/>
            <person name="Bleykasten C."/>
            <person name="Diffels J."/>
            <person name="Fritsch E."/>
            <person name="Frangeul L."/>
            <person name="Goeffon A."/>
            <person name="Jauniaux N."/>
            <person name="Kachouri-Lafond R."/>
            <person name="Payen C."/>
            <person name="Potier S."/>
            <person name="Pribylova L."/>
            <person name="Ozanne C."/>
            <person name="Richard G.-F."/>
            <person name="Sacerdot C."/>
            <person name="Straub M.-L."/>
            <person name="Talla E."/>
        </authorList>
    </citation>
    <scope>NUCLEOTIDE SEQUENCE [LARGE SCALE GENOMIC DNA]</scope>
    <source>
        <strain evidence="6">ATCC 56472 / CBS 6340 / NRRL Y-8284</strain>
    </source>
</reference>
<organism evidence="5 6">
    <name type="scientific">Lachancea thermotolerans (strain ATCC 56472 / CBS 6340 / NRRL Y-8284)</name>
    <name type="common">Yeast</name>
    <name type="synonym">Kluyveromyces thermotolerans</name>
    <dbReference type="NCBI Taxonomy" id="559295"/>
    <lineage>
        <taxon>Eukaryota</taxon>
        <taxon>Fungi</taxon>
        <taxon>Dikarya</taxon>
        <taxon>Ascomycota</taxon>
        <taxon>Saccharomycotina</taxon>
        <taxon>Saccharomycetes</taxon>
        <taxon>Saccharomycetales</taxon>
        <taxon>Saccharomycetaceae</taxon>
        <taxon>Lachancea</taxon>
    </lineage>
</organism>
<dbReference type="GO" id="GO:0003677">
    <property type="term" value="F:DNA binding"/>
    <property type="evidence" value="ECO:0007669"/>
    <property type="project" value="TreeGrafter"/>
</dbReference>
<dbReference type="GO" id="GO:0006260">
    <property type="term" value="P:DNA replication"/>
    <property type="evidence" value="ECO:0007669"/>
    <property type="project" value="UniProtKB-KW"/>
</dbReference>
<dbReference type="Gene3D" id="3.40.50.300">
    <property type="entry name" value="P-loop containing nucleotide triphosphate hydrolases"/>
    <property type="match status" value="1"/>
</dbReference>
<keyword evidence="3" id="KW-0067">ATP-binding</keyword>
<dbReference type="GeneID" id="8295205"/>
<dbReference type="STRING" id="559295.C5DGJ7"/>
<dbReference type="KEGG" id="lth:KLTH0D05852g"/>
<evidence type="ECO:0000259" key="4">
    <source>
        <dbReference type="SMART" id="SM00382"/>
    </source>
</evidence>
<keyword evidence="1" id="KW-0235">DNA replication</keyword>
<dbReference type="InterPro" id="IPR027417">
    <property type="entry name" value="P-loop_NTPase"/>
</dbReference>
<name>C5DGJ7_LACTC</name>
<dbReference type="InParanoid" id="C5DGJ7"/>
<dbReference type="OrthoDB" id="2195431at2759"/>
<dbReference type="OMA" id="RWLKGWE"/>
<dbReference type="Gene3D" id="1.10.8.60">
    <property type="match status" value="1"/>
</dbReference>
<dbReference type="SUPFAM" id="SSF52540">
    <property type="entry name" value="P-loop containing nucleoside triphosphate hydrolases"/>
    <property type="match status" value="1"/>
</dbReference>
<dbReference type="GO" id="GO:0005634">
    <property type="term" value="C:nucleus"/>
    <property type="evidence" value="ECO:0007669"/>
    <property type="project" value="TreeGrafter"/>
</dbReference>
<dbReference type="InterPro" id="IPR003959">
    <property type="entry name" value="ATPase_AAA_core"/>
</dbReference>
<dbReference type="Proteomes" id="UP000002036">
    <property type="component" value="Chromosome D"/>
</dbReference>
<evidence type="ECO:0000256" key="1">
    <source>
        <dbReference type="ARBA" id="ARBA00022705"/>
    </source>
</evidence>
<sequence>MEGRLEPLIGDSMLFGPMEDQGLSFVNKSGETVHLRRKPARALMDLNWKHDESYGIDINQLLQRCEDSSNAAIQSSGASRSKHSPSQLWTEKWKPHTFFDLVGNEKTNRRVLKWLRQWSPLVFGQELPKKAPSVRDKVGADGANYDFDDPLQRPQKRILLLNGPPGIGKTSVAHVVAKQAGFSVIEINASDERAGPHVKDRIHNALFNHTFDDRPVCLIADEIDGSIETGFVKVLIDIVNSDYRATQRLASGASSAVQRGKRKQRSPGKVLTRPIITICNNVYASALEKLRPHCEIVTFRRPAESALLERLSHVCRKEKLQLDKKRLKELSELSQGDLRSCLNNMQFMASLHAEAPESTDTAKISDQIKDMTVSWYKICNQVFRRNPHEDAKVQFGRLLRDIEINSNSQRIVQGCFSMFPEVKFSDHSLQKPSAAADWLYFNDLMFKSLFEHNGDLLRYNSVVPMAFFHLFSDIANKDDVRGKVNEFDHREDLRNNESIVLSTFRRAPPTLKIFMNKSSLALEVLPLLDYIIVPDFSKIRNNQTKTTVLSNIVAALSSFDLTFSERVDTDLPRVTCIEPPFDKVTLMDEKRVKEVFTKRPAILNVVLAKAQESKVRKRTIEQARADKLDLESVRKKHKTSSSKPVDYFKSQYANVQTKGSEKFKDSGSVEGDSREPVKIWVKYKEGFSDAVRKDVTWNSLWE</sequence>
<dbReference type="InterPro" id="IPR047854">
    <property type="entry name" value="RFC_lid"/>
</dbReference>
<dbReference type="eggNOG" id="KOG1969">
    <property type="taxonomic scope" value="Eukaryota"/>
</dbReference>
<evidence type="ECO:0000256" key="3">
    <source>
        <dbReference type="ARBA" id="ARBA00022840"/>
    </source>
</evidence>
<evidence type="ECO:0000313" key="6">
    <source>
        <dbReference type="Proteomes" id="UP000002036"/>
    </source>
</evidence>
<dbReference type="EMBL" id="CU928168">
    <property type="protein sequence ID" value="CAR22539.1"/>
    <property type="molecule type" value="Genomic_DNA"/>
</dbReference>
<protein>
    <submittedName>
        <fullName evidence="5">KLTH0D05852p</fullName>
    </submittedName>
</protein>
<evidence type="ECO:0000313" key="5">
    <source>
        <dbReference type="EMBL" id="CAR22539.1"/>
    </source>
</evidence>
<dbReference type="SMART" id="SM00382">
    <property type="entry name" value="AAA"/>
    <property type="match status" value="1"/>
</dbReference>
<keyword evidence="2" id="KW-0547">Nucleotide-binding</keyword>
<dbReference type="PANTHER" id="PTHR23389">
    <property type="entry name" value="CHROMOSOME TRANSMISSION FIDELITY FACTOR 18"/>
    <property type="match status" value="1"/>
</dbReference>
<dbReference type="CDD" id="cd00009">
    <property type="entry name" value="AAA"/>
    <property type="match status" value="1"/>
</dbReference>
<dbReference type="RefSeq" id="XP_002552977.1">
    <property type="nucleotide sequence ID" value="XM_002552931.1"/>
</dbReference>
<dbReference type="GO" id="GO:0005524">
    <property type="term" value="F:ATP binding"/>
    <property type="evidence" value="ECO:0007669"/>
    <property type="project" value="UniProtKB-KW"/>
</dbReference>
<dbReference type="AlphaFoldDB" id="C5DGJ7"/>
<dbReference type="Pfam" id="PF00004">
    <property type="entry name" value="AAA"/>
    <property type="match status" value="1"/>
</dbReference>
<proteinExistence type="predicted"/>
<dbReference type="GO" id="GO:0016887">
    <property type="term" value="F:ATP hydrolysis activity"/>
    <property type="evidence" value="ECO:0007669"/>
    <property type="project" value="InterPro"/>
</dbReference>
<evidence type="ECO:0000256" key="2">
    <source>
        <dbReference type="ARBA" id="ARBA00022741"/>
    </source>
</evidence>
<gene>
    <name evidence="5" type="ordered locus">KLTH0D05852g</name>
</gene>
<dbReference type="FunCoup" id="C5DGJ7">
    <property type="interactions" value="924"/>
</dbReference>
<keyword evidence="6" id="KW-1185">Reference proteome</keyword>